<evidence type="ECO:0000259" key="1">
    <source>
        <dbReference type="PROSITE" id="PS50853"/>
    </source>
</evidence>
<feature type="domain" description="Fibronectin type-III" evidence="1">
    <location>
        <begin position="120"/>
        <end position="215"/>
    </location>
</feature>
<dbReference type="SUPFAM" id="SSF49265">
    <property type="entry name" value="Fibronectin type III"/>
    <property type="match status" value="1"/>
</dbReference>
<reference evidence="2 3" key="1">
    <citation type="submission" date="2015-09" db="EMBL/GenBank/DDBJ databases">
        <title>Identification and resolution of microdiversity through metagenomic sequencing of parallel consortia.</title>
        <authorList>
            <person name="Nelson W.C."/>
            <person name="Romine M.F."/>
            <person name="Lindemann S.R."/>
        </authorList>
    </citation>
    <scope>NUCLEOTIDE SEQUENCE [LARGE SCALE GENOMIC DNA]</scope>
    <source>
        <strain evidence="2">HL-49</strain>
    </source>
</reference>
<dbReference type="PATRIC" id="fig|1305737.6.peg.286"/>
<dbReference type="InterPro" id="IPR036116">
    <property type="entry name" value="FN3_sf"/>
</dbReference>
<dbReference type="InterPro" id="IPR013783">
    <property type="entry name" value="Ig-like_fold"/>
</dbReference>
<dbReference type="EMBL" id="LJXT01000146">
    <property type="protein sequence ID" value="KPQ09284.1"/>
    <property type="molecule type" value="Genomic_DNA"/>
</dbReference>
<dbReference type="eggNOG" id="COG0823">
    <property type="taxonomic scope" value="Bacteria"/>
</dbReference>
<accession>A0A0P7ZWT4</accession>
<dbReference type="Pfam" id="PF13715">
    <property type="entry name" value="CarbopepD_reg_2"/>
    <property type="match status" value="1"/>
</dbReference>
<dbReference type="Gene3D" id="2.60.40.10">
    <property type="entry name" value="Immunoglobulins"/>
    <property type="match status" value="1"/>
</dbReference>
<organism evidence="2 3">
    <name type="scientific">Algoriphagus marincola HL-49</name>
    <dbReference type="NCBI Taxonomy" id="1305737"/>
    <lineage>
        <taxon>Bacteria</taxon>
        <taxon>Pseudomonadati</taxon>
        <taxon>Bacteroidota</taxon>
        <taxon>Cytophagia</taxon>
        <taxon>Cytophagales</taxon>
        <taxon>Cyclobacteriaceae</taxon>
        <taxon>Algoriphagus</taxon>
    </lineage>
</organism>
<sequence>MQNKKIGGFLLVFFLIFTTACEEETFDIERFGSISGIVVDGDTYEPLQGVLITTTPSSNAVLTDEGGTFQLEKIKEGDVVITARKKDFLNGTVNIAVYEEENTAVTFFLLEDENNVGSVILSDPVPGNGAVNQDLNFTFSWNVDRENPDIPLTYSVFIFESNSTVQDLVGENLPTNEANVTGLKPNTTYFWYVVAKYEGRNVANSPTWTFATGEE</sequence>
<comment type="caution">
    <text evidence="2">The sequence shown here is derived from an EMBL/GenBank/DDBJ whole genome shotgun (WGS) entry which is preliminary data.</text>
</comment>
<dbReference type="AlphaFoldDB" id="A0A0P7ZWT4"/>
<proteinExistence type="predicted"/>
<name>A0A0P7ZWT4_9BACT</name>
<evidence type="ECO:0000313" key="2">
    <source>
        <dbReference type="EMBL" id="KPQ09284.1"/>
    </source>
</evidence>
<dbReference type="STRING" id="1305737.GCA_000526355_00583"/>
<dbReference type="GO" id="GO:0030246">
    <property type="term" value="F:carbohydrate binding"/>
    <property type="evidence" value="ECO:0007669"/>
    <property type="project" value="InterPro"/>
</dbReference>
<evidence type="ECO:0000313" key="3">
    <source>
        <dbReference type="Proteomes" id="UP000050421"/>
    </source>
</evidence>
<dbReference type="Proteomes" id="UP000050421">
    <property type="component" value="Unassembled WGS sequence"/>
</dbReference>
<gene>
    <name evidence="2" type="ORF">HLUCCX10_16475</name>
</gene>
<dbReference type="PROSITE" id="PS50853">
    <property type="entry name" value="FN3"/>
    <property type="match status" value="1"/>
</dbReference>
<dbReference type="PROSITE" id="PS51257">
    <property type="entry name" value="PROKAR_LIPOPROTEIN"/>
    <property type="match status" value="1"/>
</dbReference>
<dbReference type="InterPro" id="IPR013784">
    <property type="entry name" value="Carb-bd-like_fold"/>
</dbReference>
<dbReference type="InterPro" id="IPR003961">
    <property type="entry name" value="FN3_dom"/>
</dbReference>
<dbReference type="Gene3D" id="2.60.40.1120">
    <property type="entry name" value="Carboxypeptidase-like, regulatory domain"/>
    <property type="match status" value="1"/>
</dbReference>
<dbReference type="SUPFAM" id="SSF49452">
    <property type="entry name" value="Starch-binding domain-like"/>
    <property type="match status" value="1"/>
</dbReference>
<dbReference type="OrthoDB" id="9815657at2"/>
<dbReference type="CDD" id="cd00063">
    <property type="entry name" value="FN3"/>
    <property type="match status" value="1"/>
</dbReference>
<protein>
    <submittedName>
        <fullName evidence="2">Outer membrane protein with DUF4480 and fibronectin type III domains</fullName>
    </submittedName>
</protein>